<dbReference type="SMART" id="SM01050">
    <property type="entry name" value="CactinC_cactus"/>
    <property type="match status" value="1"/>
</dbReference>
<reference evidence="9" key="1">
    <citation type="submission" date="2003-08" db="EMBL/GenBank/DDBJ databases">
        <authorList>
            <person name="Birren B."/>
            <person name="Nusbaum C."/>
            <person name="Abebe A."/>
            <person name="Abouelleil A."/>
            <person name="Adekoya E."/>
            <person name="Ait-zahra M."/>
            <person name="Allen N."/>
            <person name="Allen T."/>
            <person name="An P."/>
            <person name="Anderson M."/>
            <person name="Anderson S."/>
            <person name="Arachchi H."/>
            <person name="Armbruster J."/>
            <person name="Bachantsang P."/>
            <person name="Baldwin J."/>
            <person name="Barry A."/>
            <person name="Bayul T."/>
            <person name="Blitshsteyn B."/>
            <person name="Bloom T."/>
            <person name="Blye J."/>
            <person name="Boguslavskiy L."/>
            <person name="Borowsky M."/>
            <person name="Boukhgalter B."/>
            <person name="Brunache A."/>
            <person name="Butler J."/>
            <person name="Calixte N."/>
            <person name="Calvo S."/>
            <person name="Camarata J."/>
            <person name="Campo K."/>
            <person name="Chang J."/>
            <person name="Cheshatsang Y."/>
            <person name="Citroen M."/>
            <person name="Collymore A."/>
            <person name="Considine T."/>
            <person name="Cook A."/>
            <person name="Cooke P."/>
            <person name="Corum B."/>
            <person name="Cuomo C."/>
            <person name="David R."/>
            <person name="Dawoe T."/>
            <person name="Degray S."/>
            <person name="Dodge S."/>
            <person name="Dooley K."/>
            <person name="Dorje P."/>
            <person name="Dorjee K."/>
            <person name="Dorris L."/>
            <person name="Duffey N."/>
            <person name="Dupes A."/>
            <person name="Elkins T."/>
            <person name="Engels R."/>
            <person name="Erickson J."/>
            <person name="Farina A."/>
            <person name="Faro S."/>
            <person name="Ferreira P."/>
            <person name="Fischer H."/>
            <person name="Fitzgerald M."/>
            <person name="Foley K."/>
            <person name="Gage D."/>
            <person name="Galagan J."/>
            <person name="Gearin G."/>
            <person name="Gnerre S."/>
            <person name="Gnirke A."/>
            <person name="Goyette A."/>
            <person name="Graham J."/>
            <person name="Grandbois E."/>
            <person name="Gyaltsen K."/>
            <person name="Hafez N."/>
            <person name="Hagopian D."/>
            <person name="Hagos B."/>
            <person name="Hall J."/>
            <person name="Hatcher B."/>
            <person name="Heller A."/>
            <person name="Higgins H."/>
            <person name="Honan T."/>
            <person name="Horn A."/>
            <person name="Houde N."/>
            <person name="Hughes L."/>
            <person name="Hulme W."/>
            <person name="Husby E."/>
            <person name="Iliev I."/>
            <person name="Jaffe D."/>
            <person name="Jones C."/>
            <person name="Kamal M."/>
            <person name="Kamat A."/>
            <person name="Kamvysselis M."/>
            <person name="Karlsson E."/>
            <person name="Kells C."/>
            <person name="Kieu A."/>
            <person name="Kisner P."/>
            <person name="Kodira C."/>
            <person name="Kulbokas E."/>
            <person name="Labutti K."/>
            <person name="Lama D."/>
            <person name="Landers T."/>
            <person name="Leger J."/>
            <person name="Levine S."/>
            <person name="Lewis D."/>
            <person name="Lewis T."/>
            <person name="Lindblad-toh K."/>
            <person name="Liu X."/>
            <person name="Lokyitsang T."/>
            <person name="Lokyitsang Y."/>
            <person name="Lucien O."/>
            <person name="Lui A."/>
            <person name="Ma L.J."/>
            <person name="Mabbitt R."/>
            <person name="Macdonald J."/>
            <person name="Maclean C."/>
            <person name="Major J."/>
            <person name="Manning J."/>
            <person name="Marabella R."/>
            <person name="Maru K."/>
            <person name="Matthews C."/>
            <person name="Mauceli E."/>
            <person name="Mccarthy M."/>
            <person name="Mcdonough S."/>
            <person name="Mcghee T."/>
            <person name="Meldrim J."/>
            <person name="Meneus L."/>
            <person name="Mesirov J."/>
            <person name="Mihalev A."/>
            <person name="Mihova T."/>
            <person name="Mikkelsen T."/>
            <person name="Mlenga V."/>
            <person name="Moru K."/>
            <person name="Mozes J."/>
            <person name="Mulrain L."/>
            <person name="Munson G."/>
            <person name="Naylor J."/>
            <person name="Newes C."/>
            <person name="Nguyen C."/>
            <person name="Nguyen N."/>
            <person name="Nguyen T."/>
            <person name="Nicol R."/>
            <person name="Nielsen C."/>
            <person name="Nizzari M."/>
            <person name="Norbu C."/>
            <person name="Norbu N."/>
            <person name="O'donnell P."/>
            <person name="Okoawo O."/>
            <person name="O'leary S."/>
            <person name="Omotosho B."/>
            <person name="O'neill K."/>
            <person name="Osman S."/>
            <person name="Parker S."/>
            <person name="Perrin D."/>
            <person name="Phunkhang P."/>
            <person name="Piqani B."/>
            <person name="Purcell S."/>
            <person name="Rachupka T."/>
            <person name="Ramasamy U."/>
            <person name="Rameau R."/>
            <person name="Ray V."/>
            <person name="Raymond C."/>
            <person name="Retta R."/>
            <person name="Richardson S."/>
            <person name="Rise C."/>
            <person name="Rodriguez J."/>
            <person name="Rogers J."/>
            <person name="Rogov P."/>
            <person name="Rutman M."/>
            <person name="Schupbach R."/>
            <person name="Seaman C."/>
            <person name="Settipalli S."/>
            <person name="Sharpe T."/>
            <person name="Sheridan J."/>
            <person name="Sherpa N."/>
            <person name="Shi J."/>
            <person name="Smirnov S."/>
            <person name="Smith C."/>
            <person name="Sougnez C."/>
            <person name="Spencer B."/>
            <person name="Stalker J."/>
            <person name="Stange-thomann N."/>
            <person name="Stavropoulos S."/>
            <person name="Stetson K."/>
            <person name="Stone C."/>
            <person name="Stone S."/>
            <person name="Stubbs M."/>
            <person name="Talamas J."/>
            <person name="Tchuinga P."/>
            <person name="Tenzing P."/>
            <person name="Tesfaye S."/>
            <person name="Theodore J."/>
            <person name="Thoulutsang Y."/>
            <person name="Topham K."/>
            <person name="Towey S."/>
            <person name="Tsamla T."/>
            <person name="Tsomo N."/>
            <person name="Vallee D."/>
            <person name="Vassiliev H."/>
            <person name="Venkataraman V."/>
            <person name="Vinson J."/>
            <person name="Vo A."/>
            <person name="Wade C."/>
            <person name="Wang S."/>
            <person name="Wangchuk T."/>
            <person name="Wangdi T."/>
            <person name="Whittaker C."/>
            <person name="Wilkinson J."/>
            <person name="Wu Y."/>
            <person name="Wyman D."/>
            <person name="Yadav S."/>
            <person name="Yang S."/>
            <person name="Yang X."/>
            <person name="Yeager S."/>
            <person name="Yee E."/>
            <person name="Young G."/>
            <person name="Zainoun J."/>
            <person name="Zembeck L."/>
            <person name="Zimmer A."/>
            <person name="Zody M."/>
            <person name="Lander E."/>
        </authorList>
    </citation>
    <scope>NUCLEOTIDE SEQUENCE [LARGE SCALE GENOMIC DNA]</scope>
</reference>
<dbReference type="Pfam" id="PF16835">
    <property type="entry name" value="SF3A2"/>
    <property type="match status" value="1"/>
</dbReference>
<dbReference type="SMART" id="SM00451">
    <property type="entry name" value="ZnF_U1"/>
    <property type="match status" value="1"/>
</dbReference>
<reference evidence="8" key="3">
    <citation type="submission" date="2025-09" db="UniProtKB">
        <authorList>
            <consortium name="Ensembl"/>
        </authorList>
    </citation>
    <scope>IDENTIFICATION</scope>
</reference>
<dbReference type="GeneTree" id="ENSGT00720000108823"/>
<keyword evidence="9" id="KW-1185">Reference proteome</keyword>
<keyword evidence="5" id="KW-0539">Nucleus</keyword>
<protein>
    <recommendedName>
        <fullName evidence="7">Matrin-type domain-containing protein</fullName>
    </recommendedName>
</protein>
<feature type="compositionally biased region" description="Pro residues" evidence="6">
    <location>
        <begin position="248"/>
        <end position="273"/>
    </location>
</feature>
<comment type="subcellular location">
    <subcellularLocation>
        <location evidence="1">Nucleus</location>
    </subcellularLocation>
</comment>
<dbReference type="PANTHER" id="PTHR23205:SF0">
    <property type="entry name" value="SPLICING FACTOR 3A SUBUNIT 2"/>
    <property type="match status" value="1"/>
</dbReference>
<dbReference type="InterPro" id="IPR052092">
    <property type="entry name" value="SF3A2"/>
</dbReference>
<proteinExistence type="predicted"/>
<dbReference type="AlphaFoldDB" id="H2Z751"/>
<dbReference type="PROSITE" id="PS50171">
    <property type="entry name" value="ZF_MATRIN"/>
    <property type="match status" value="1"/>
</dbReference>
<evidence type="ECO:0000256" key="5">
    <source>
        <dbReference type="ARBA" id="ARBA00023242"/>
    </source>
</evidence>
<evidence type="ECO:0000256" key="2">
    <source>
        <dbReference type="ARBA" id="ARBA00022723"/>
    </source>
</evidence>
<evidence type="ECO:0000256" key="1">
    <source>
        <dbReference type="ARBA" id="ARBA00004123"/>
    </source>
</evidence>
<dbReference type="InterPro" id="IPR003604">
    <property type="entry name" value="Matrin/U1-like-C_Znf_C2H2"/>
</dbReference>
<dbReference type="GO" id="GO:0071004">
    <property type="term" value="C:U2-type prespliceosome"/>
    <property type="evidence" value="ECO:0007669"/>
    <property type="project" value="TreeGrafter"/>
</dbReference>
<evidence type="ECO:0000256" key="3">
    <source>
        <dbReference type="ARBA" id="ARBA00022771"/>
    </source>
</evidence>
<evidence type="ECO:0000259" key="7">
    <source>
        <dbReference type="PROSITE" id="PS50171"/>
    </source>
</evidence>
<dbReference type="Ensembl" id="ENSCSAVT00000013565.1">
    <property type="protein sequence ID" value="ENSCSAVP00000013413.1"/>
    <property type="gene ID" value="ENSCSAVG00000007862.1"/>
</dbReference>
<dbReference type="GO" id="GO:0071013">
    <property type="term" value="C:catalytic step 2 spliceosome"/>
    <property type="evidence" value="ECO:0007669"/>
    <property type="project" value="TreeGrafter"/>
</dbReference>
<keyword evidence="4" id="KW-0862">Zinc</keyword>
<feature type="compositionally biased region" description="Pro residues" evidence="6">
    <location>
        <begin position="280"/>
        <end position="292"/>
    </location>
</feature>
<dbReference type="InterPro" id="IPR000690">
    <property type="entry name" value="Matrin/U1-C_Znf_C2H2"/>
</dbReference>
<accession>H2Z751</accession>
<evidence type="ECO:0000256" key="4">
    <source>
        <dbReference type="ARBA" id="ARBA00022833"/>
    </source>
</evidence>
<sequence length="292" mass="32410">MDFQNRAGGKTGSGGVASMSDANRDRRERLRQLALETIDLNKDPYFMKNHLGSYECKLCLTLHNNEATGSYLAHTQGKKHQSNLGKRAARDAKEAPIQPAPAKPMVEVKKFVKIGRPGYKVTKQRVPESGQQSLLFQVDYPEIVETIQPRHRFMSAYEQHIEPPDKSWQYLLFAAEPYETVSFKVPSREIDKGDGKFWTHWNKDTKQFFLQFHYKMETRPPPMMAPHDDEAPPGTLPPPPPHGDDEGPPPPMGPPMGGPPMGGPPMGGPPMGGPPMGRGLPPPPPMAPPPDL</sequence>
<dbReference type="HOGENOM" id="CLU_050757_1_0_1"/>
<feature type="domain" description="Matrin-type" evidence="7">
    <location>
        <begin position="54"/>
        <end position="86"/>
    </location>
</feature>
<keyword evidence="3" id="KW-0863">Zinc-finger</keyword>
<evidence type="ECO:0000313" key="8">
    <source>
        <dbReference type="Ensembl" id="ENSCSAVP00000013413.1"/>
    </source>
</evidence>
<evidence type="ECO:0000313" key="9">
    <source>
        <dbReference type="Proteomes" id="UP000007875"/>
    </source>
</evidence>
<dbReference type="Gene3D" id="2.60.40.2690">
    <property type="match status" value="1"/>
</dbReference>
<dbReference type="GO" id="GO:0005686">
    <property type="term" value="C:U2 snRNP"/>
    <property type="evidence" value="ECO:0007669"/>
    <property type="project" value="TreeGrafter"/>
</dbReference>
<name>H2Z751_CIOSA</name>
<dbReference type="PANTHER" id="PTHR23205">
    <property type="entry name" value="SPLICING FACTOR 3A SUBUNIT 2"/>
    <property type="match status" value="1"/>
</dbReference>
<dbReference type="InterPro" id="IPR031781">
    <property type="entry name" value="SF3A2_dom"/>
</dbReference>
<dbReference type="GO" id="GO:0000245">
    <property type="term" value="P:spliceosomal complex assembly"/>
    <property type="evidence" value="ECO:0007669"/>
    <property type="project" value="TreeGrafter"/>
</dbReference>
<evidence type="ECO:0000256" key="6">
    <source>
        <dbReference type="SAM" id="MobiDB-lite"/>
    </source>
</evidence>
<dbReference type="GO" id="GO:0008270">
    <property type="term" value="F:zinc ion binding"/>
    <property type="evidence" value="ECO:0007669"/>
    <property type="project" value="UniProtKB-KW"/>
</dbReference>
<feature type="region of interest" description="Disordered" evidence="6">
    <location>
        <begin position="1"/>
        <end position="25"/>
    </location>
</feature>
<keyword evidence="2" id="KW-0479">Metal-binding</keyword>
<organism evidence="8 9">
    <name type="scientific">Ciona savignyi</name>
    <name type="common">Pacific transparent sea squirt</name>
    <dbReference type="NCBI Taxonomy" id="51511"/>
    <lineage>
        <taxon>Eukaryota</taxon>
        <taxon>Metazoa</taxon>
        <taxon>Chordata</taxon>
        <taxon>Tunicata</taxon>
        <taxon>Ascidiacea</taxon>
        <taxon>Phlebobranchia</taxon>
        <taxon>Cionidae</taxon>
        <taxon>Ciona</taxon>
    </lineage>
</organism>
<dbReference type="Proteomes" id="UP000007875">
    <property type="component" value="Unassembled WGS sequence"/>
</dbReference>
<dbReference type="FunFam" id="2.60.40.2690:FF:000001">
    <property type="entry name" value="Splicing factor 3a, subunit 2"/>
    <property type="match status" value="1"/>
</dbReference>
<reference evidence="8" key="2">
    <citation type="submission" date="2025-08" db="UniProtKB">
        <authorList>
            <consortium name="Ensembl"/>
        </authorList>
    </citation>
    <scope>IDENTIFICATION</scope>
</reference>
<dbReference type="GO" id="GO:0003676">
    <property type="term" value="F:nucleic acid binding"/>
    <property type="evidence" value="ECO:0007669"/>
    <property type="project" value="InterPro"/>
</dbReference>
<feature type="region of interest" description="Disordered" evidence="6">
    <location>
        <begin position="219"/>
        <end position="292"/>
    </location>
</feature>